<accession>A0A8J3BFC3</accession>
<feature type="compositionally biased region" description="Polar residues" evidence="1">
    <location>
        <begin position="27"/>
        <end position="45"/>
    </location>
</feature>
<evidence type="ECO:0008006" key="4">
    <source>
        <dbReference type="Google" id="ProtNLM"/>
    </source>
</evidence>
<sequence length="110" mass="12012">MAKTRPPQHDHPGQQPIFTAVSGNDRFPTTSASGPPPAITTSTTRVDNHRRQTPWSVQFDTTLIGYARVSAQERNPVHQIDALTRAGVDPANIHIDTPPVPMPPGRSSTW</sequence>
<gene>
    <name evidence="2" type="ORF">GCM10010123_46160</name>
</gene>
<evidence type="ECO:0000313" key="3">
    <source>
        <dbReference type="Proteomes" id="UP000649739"/>
    </source>
</evidence>
<feature type="region of interest" description="Disordered" evidence="1">
    <location>
        <begin position="90"/>
        <end position="110"/>
    </location>
</feature>
<keyword evidence="3" id="KW-1185">Reference proteome</keyword>
<dbReference type="AlphaFoldDB" id="A0A8J3BFC3"/>
<organism evidence="2 3">
    <name type="scientific">Pilimelia anulata</name>
    <dbReference type="NCBI Taxonomy" id="53371"/>
    <lineage>
        <taxon>Bacteria</taxon>
        <taxon>Bacillati</taxon>
        <taxon>Actinomycetota</taxon>
        <taxon>Actinomycetes</taxon>
        <taxon>Micromonosporales</taxon>
        <taxon>Micromonosporaceae</taxon>
        <taxon>Pilimelia</taxon>
    </lineage>
</organism>
<name>A0A8J3BFC3_9ACTN</name>
<evidence type="ECO:0000313" key="2">
    <source>
        <dbReference type="EMBL" id="GGK10966.1"/>
    </source>
</evidence>
<evidence type="ECO:0000256" key="1">
    <source>
        <dbReference type="SAM" id="MobiDB-lite"/>
    </source>
</evidence>
<reference evidence="2" key="1">
    <citation type="journal article" date="2014" name="Int. J. Syst. Evol. Microbiol.">
        <title>Complete genome sequence of Corynebacterium casei LMG S-19264T (=DSM 44701T), isolated from a smear-ripened cheese.</title>
        <authorList>
            <consortium name="US DOE Joint Genome Institute (JGI-PGF)"/>
            <person name="Walter F."/>
            <person name="Albersmeier A."/>
            <person name="Kalinowski J."/>
            <person name="Ruckert C."/>
        </authorList>
    </citation>
    <scope>NUCLEOTIDE SEQUENCE</scope>
    <source>
        <strain evidence="2">JCM 3090</strain>
    </source>
</reference>
<comment type="caution">
    <text evidence="2">The sequence shown here is derived from an EMBL/GenBank/DDBJ whole genome shotgun (WGS) entry which is preliminary data.</text>
</comment>
<reference evidence="2" key="2">
    <citation type="submission" date="2020-09" db="EMBL/GenBank/DDBJ databases">
        <authorList>
            <person name="Sun Q."/>
            <person name="Ohkuma M."/>
        </authorList>
    </citation>
    <scope>NUCLEOTIDE SEQUENCE</scope>
    <source>
        <strain evidence="2">JCM 3090</strain>
    </source>
</reference>
<proteinExistence type="predicted"/>
<feature type="region of interest" description="Disordered" evidence="1">
    <location>
        <begin position="1"/>
        <end position="53"/>
    </location>
</feature>
<protein>
    <recommendedName>
        <fullName evidence="4">Resolvase/invertase-type recombinase catalytic domain-containing protein</fullName>
    </recommendedName>
</protein>
<dbReference type="EMBL" id="BMQB01000016">
    <property type="protein sequence ID" value="GGK10966.1"/>
    <property type="molecule type" value="Genomic_DNA"/>
</dbReference>
<dbReference type="Proteomes" id="UP000649739">
    <property type="component" value="Unassembled WGS sequence"/>
</dbReference>